<comment type="caution">
    <text evidence="6">The sequence shown here is derived from an EMBL/GenBank/DDBJ whole genome shotgun (WGS) entry which is preliminary data.</text>
</comment>
<evidence type="ECO:0000256" key="4">
    <source>
        <dbReference type="PROSITE-ProRule" id="PRU00335"/>
    </source>
</evidence>
<dbReference type="RefSeq" id="WP_058099360.1">
    <property type="nucleotide sequence ID" value="NZ_JBHRXE010000067.1"/>
</dbReference>
<keyword evidence="7" id="KW-1185">Reference proteome</keyword>
<dbReference type="Gene3D" id="1.10.357.10">
    <property type="entry name" value="Tetracycline Repressor, domain 2"/>
    <property type="match status" value="1"/>
</dbReference>
<name>A0ABV7S3J1_9RHOB</name>
<gene>
    <name evidence="6" type="ORF">ACFOMP_19660</name>
</gene>
<dbReference type="InterPro" id="IPR041669">
    <property type="entry name" value="TetR_C_15"/>
</dbReference>
<dbReference type="PANTHER" id="PTHR30055">
    <property type="entry name" value="HTH-TYPE TRANSCRIPTIONAL REGULATOR RUTR"/>
    <property type="match status" value="1"/>
</dbReference>
<feature type="DNA-binding region" description="H-T-H motif" evidence="4">
    <location>
        <begin position="44"/>
        <end position="63"/>
    </location>
</feature>
<dbReference type="PROSITE" id="PS01081">
    <property type="entry name" value="HTH_TETR_1"/>
    <property type="match status" value="1"/>
</dbReference>
<dbReference type="Proteomes" id="UP001595596">
    <property type="component" value="Unassembled WGS sequence"/>
</dbReference>
<proteinExistence type="predicted"/>
<keyword evidence="3" id="KW-0804">Transcription</keyword>
<reference evidence="7" key="1">
    <citation type="journal article" date="2019" name="Int. J. Syst. Evol. Microbiol.">
        <title>The Global Catalogue of Microorganisms (GCM) 10K type strain sequencing project: providing services to taxonomists for standard genome sequencing and annotation.</title>
        <authorList>
            <consortium name="The Broad Institute Genomics Platform"/>
            <consortium name="The Broad Institute Genome Sequencing Center for Infectious Disease"/>
            <person name="Wu L."/>
            <person name="Ma J."/>
        </authorList>
    </citation>
    <scope>NUCLEOTIDE SEQUENCE [LARGE SCALE GENOMIC DNA]</scope>
    <source>
        <strain evidence="7">VKM B-3226</strain>
    </source>
</reference>
<evidence type="ECO:0000313" key="6">
    <source>
        <dbReference type="EMBL" id="MFC3571668.1"/>
    </source>
</evidence>
<dbReference type="InterPro" id="IPR023772">
    <property type="entry name" value="DNA-bd_HTH_TetR-type_CS"/>
</dbReference>
<dbReference type="Pfam" id="PF00440">
    <property type="entry name" value="TetR_N"/>
    <property type="match status" value="1"/>
</dbReference>
<keyword evidence="2 4" id="KW-0238">DNA-binding</keyword>
<dbReference type="PROSITE" id="PS50977">
    <property type="entry name" value="HTH_TETR_2"/>
    <property type="match status" value="1"/>
</dbReference>
<accession>A0ABV7S3J1</accession>
<dbReference type="SUPFAM" id="SSF46689">
    <property type="entry name" value="Homeodomain-like"/>
    <property type="match status" value="1"/>
</dbReference>
<evidence type="ECO:0000256" key="1">
    <source>
        <dbReference type="ARBA" id="ARBA00023015"/>
    </source>
</evidence>
<dbReference type="EMBL" id="JBHRXE010000067">
    <property type="protein sequence ID" value="MFC3571668.1"/>
    <property type="molecule type" value="Genomic_DNA"/>
</dbReference>
<protein>
    <submittedName>
        <fullName evidence="6">TetR/AcrR family transcriptional regulator</fullName>
    </submittedName>
</protein>
<dbReference type="InterPro" id="IPR001647">
    <property type="entry name" value="HTH_TetR"/>
</dbReference>
<feature type="domain" description="HTH tetR-type" evidence="5">
    <location>
        <begin position="21"/>
        <end position="81"/>
    </location>
</feature>
<dbReference type="Pfam" id="PF17918">
    <property type="entry name" value="TetR_C_15"/>
    <property type="match status" value="1"/>
</dbReference>
<sequence>MPPQVSQWSKPRKTPVQRRSRVTVDAIFEATIQVLLAEGLARLTTTRVSERAGVSVGTMYQYFPNKQALIIALNERYLNTLAERVEGTCSLMAGQPASKMVSALIETYWTTKTERADLTQALYRSVAALDNSELMQAFATRVDAATTKMFRQASDLPPEHAAEINLTLTTVVYGAVRNAFERQLGMEQITALKASLTDMCCAWLISFQHRIQMTAKDSLRQRTLQ</sequence>
<dbReference type="InterPro" id="IPR009057">
    <property type="entry name" value="Homeodomain-like_sf"/>
</dbReference>
<evidence type="ECO:0000256" key="3">
    <source>
        <dbReference type="ARBA" id="ARBA00023163"/>
    </source>
</evidence>
<evidence type="ECO:0000256" key="2">
    <source>
        <dbReference type="ARBA" id="ARBA00023125"/>
    </source>
</evidence>
<keyword evidence="1" id="KW-0805">Transcription regulation</keyword>
<organism evidence="6 7">
    <name type="scientific">Paracoccus simplex</name>
    <dbReference type="NCBI Taxonomy" id="2086346"/>
    <lineage>
        <taxon>Bacteria</taxon>
        <taxon>Pseudomonadati</taxon>
        <taxon>Pseudomonadota</taxon>
        <taxon>Alphaproteobacteria</taxon>
        <taxon>Rhodobacterales</taxon>
        <taxon>Paracoccaceae</taxon>
        <taxon>Paracoccus</taxon>
    </lineage>
</organism>
<evidence type="ECO:0000259" key="5">
    <source>
        <dbReference type="PROSITE" id="PS50977"/>
    </source>
</evidence>
<dbReference type="PRINTS" id="PR00455">
    <property type="entry name" value="HTHTETR"/>
</dbReference>
<evidence type="ECO:0000313" key="7">
    <source>
        <dbReference type="Proteomes" id="UP001595596"/>
    </source>
</evidence>
<dbReference type="InterPro" id="IPR050109">
    <property type="entry name" value="HTH-type_TetR-like_transc_reg"/>
</dbReference>
<dbReference type="PANTHER" id="PTHR30055:SF234">
    <property type="entry name" value="HTH-TYPE TRANSCRIPTIONAL REGULATOR BETI"/>
    <property type="match status" value="1"/>
</dbReference>